<gene>
    <name evidence="1" type="ORF">OG563_26690</name>
</gene>
<evidence type="ECO:0000313" key="2">
    <source>
        <dbReference type="Proteomes" id="UP001432062"/>
    </source>
</evidence>
<name>A0ABZ1YHY6_9NOCA</name>
<evidence type="ECO:0000313" key="1">
    <source>
        <dbReference type="EMBL" id="WUV42834.1"/>
    </source>
</evidence>
<reference evidence="1" key="1">
    <citation type="submission" date="2022-10" db="EMBL/GenBank/DDBJ databases">
        <title>The complete genomes of actinobacterial strains from the NBC collection.</title>
        <authorList>
            <person name="Joergensen T.S."/>
            <person name="Alvarez Arevalo M."/>
            <person name="Sterndorff E.B."/>
            <person name="Faurdal D."/>
            <person name="Vuksanovic O."/>
            <person name="Mourched A.-S."/>
            <person name="Charusanti P."/>
            <person name="Shaw S."/>
            <person name="Blin K."/>
            <person name="Weber T."/>
        </authorList>
    </citation>
    <scope>NUCLEOTIDE SEQUENCE</scope>
    <source>
        <strain evidence="1">NBC_01482</strain>
    </source>
</reference>
<sequence length="172" mass="19032">MSNTIVDVDDPGFDPYIPDHVIEDHVKVYLVFECGEWQLDGLIRQAAALDGLDRAICTFEQPRDDCAICSTPDGRAAIEAADRAIRPNGHDLLEMLAAEFGYELARPGRAEAVQPPIALVTQLYEMLANAKDVAAVLSMIIPAALELDERHRGGLGRVWRYLTDRMAGWGRK</sequence>
<protein>
    <submittedName>
        <fullName evidence="1">Uncharacterized protein</fullName>
    </submittedName>
</protein>
<proteinExistence type="predicted"/>
<organism evidence="1 2">
    <name type="scientific">Nocardia vinacea</name>
    <dbReference type="NCBI Taxonomy" id="96468"/>
    <lineage>
        <taxon>Bacteria</taxon>
        <taxon>Bacillati</taxon>
        <taxon>Actinomycetota</taxon>
        <taxon>Actinomycetes</taxon>
        <taxon>Mycobacteriales</taxon>
        <taxon>Nocardiaceae</taxon>
        <taxon>Nocardia</taxon>
    </lineage>
</organism>
<keyword evidence="2" id="KW-1185">Reference proteome</keyword>
<dbReference type="Proteomes" id="UP001432062">
    <property type="component" value="Chromosome"/>
</dbReference>
<dbReference type="RefSeq" id="WP_329405452.1">
    <property type="nucleotide sequence ID" value="NZ_CP109441.1"/>
</dbReference>
<accession>A0ABZ1YHY6</accession>
<dbReference type="EMBL" id="CP109441">
    <property type="protein sequence ID" value="WUV42834.1"/>
    <property type="molecule type" value="Genomic_DNA"/>
</dbReference>